<proteinExistence type="predicted"/>
<keyword evidence="2" id="KW-1185">Reference proteome</keyword>
<name>A0AA35L5X3_9SAUR</name>
<evidence type="ECO:0000313" key="2">
    <source>
        <dbReference type="Proteomes" id="UP001178461"/>
    </source>
</evidence>
<evidence type="ECO:0000313" key="1">
    <source>
        <dbReference type="EMBL" id="CAI5789852.1"/>
    </source>
</evidence>
<protein>
    <submittedName>
        <fullName evidence="1">Uncharacterized protein</fullName>
    </submittedName>
</protein>
<dbReference type="Proteomes" id="UP001178461">
    <property type="component" value="Chromosome 13"/>
</dbReference>
<organism evidence="1 2">
    <name type="scientific">Podarcis lilfordi</name>
    <name type="common">Lilford's wall lizard</name>
    <dbReference type="NCBI Taxonomy" id="74358"/>
    <lineage>
        <taxon>Eukaryota</taxon>
        <taxon>Metazoa</taxon>
        <taxon>Chordata</taxon>
        <taxon>Craniata</taxon>
        <taxon>Vertebrata</taxon>
        <taxon>Euteleostomi</taxon>
        <taxon>Lepidosauria</taxon>
        <taxon>Squamata</taxon>
        <taxon>Bifurcata</taxon>
        <taxon>Unidentata</taxon>
        <taxon>Episquamata</taxon>
        <taxon>Laterata</taxon>
        <taxon>Lacertibaenia</taxon>
        <taxon>Lacertidae</taxon>
        <taxon>Podarcis</taxon>
    </lineage>
</organism>
<gene>
    <name evidence="1" type="ORF">PODLI_1B013699</name>
</gene>
<dbReference type="EMBL" id="OX395138">
    <property type="protein sequence ID" value="CAI5789852.1"/>
    <property type="molecule type" value="Genomic_DNA"/>
</dbReference>
<reference evidence="1" key="1">
    <citation type="submission" date="2022-12" db="EMBL/GenBank/DDBJ databases">
        <authorList>
            <person name="Alioto T."/>
            <person name="Alioto T."/>
            <person name="Gomez Garrido J."/>
        </authorList>
    </citation>
    <scope>NUCLEOTIDE SEQUENCE</scope>
</reference>
<dbReference type="AlphaFoldDB" id="A0AA35L5X3"/>
<sequence>MEEYKADVRHHFPQLLIALLETISNFLYDQEFLKGAKELLHLLLGTTGEQPEMAIVDQLFRRLSESDAGYGTLPWWKTSPLLSTTKMLPECHKKKQPSAAR</sequence>
<accession>A0AA35L5X3</accession>